<evidence type="ECO:0008006" key="4">
    <source>
        <dbReference type="Google" id="ProtNLM"/>
    </source>
</evidence>
<dbReference type="EMBL" id="CP150886">
    <property type="protein sequence ID" value="WZB88787.1"/>
    <property type="molecule type" value="Genomic_DNA"/>
</dbReference>
<organism evidence="2 3">
    <name type="scientific">Okeanomitos corallinicola TIOX110</name>
    <dbReference type="NCBI Taxonomy" id="3133117"/>
    <lineage>
        <taxon>Bacteria</taxon>
        <taxon>Bacillati</taxon>
        <taxon>Cyanobacteriota</taxon>
        <taxon>Cyanophyceae</taxon>
        <taxon>Nostocales</taxon>
        <taxon>Aphanizomenonaceae</taxon>
        <taxon>Okeanomitos</taxon>
    </lineage>
</organism>
<feature type="transmembrane region" description="Helical" evidence="1">
    <location>
        <begin position="128"/>
        <end position="146"/>
    </location>
</feature>
<feature type="transmembrane region" description="Helical" evidence="1">
    <location>
        <begin position="98"/>
        <end position="122"/>
    </location>
</feature>
<keyword evidence="1" id="KW-1133">Transmembrane helix</keyword>
<accession>A0ABZ2UTR7</accession>
<feature type="transmembrane region" description="Helical" evidence="1">
    <location>
        <begin position="194"/>
        <end position="212"/>
    </location>
</feature>
<protein>
    <recommendedName>
        <fullName evidence="4">DUF998 domain-containing protein</fullName>
    </recommendedName>
</protein>
<sequence length="228" mass="26113">MQKLSIYSSAYTHQIKVAVLTFLMTLIPASMVFVVVSLTTNIDLRELTRDANAVFNISWYVGLFSNIGILIWSVCAATCLFSYAILKQLQATKRYSAYLLYAGLFTTLLLTDDCFLFHEVVFPKYFHIPEKLVLMVYLILALMLLINFRRLILQTTEYLILLFSLVCFASSIILDIDILRLNLPDLPSTIIEDTFKLIGITMWCTYFVRLCLQEVNNALMAKSARNEV</sequence>
<evidence type="ECO:0000256" key="1">
    <source>
        <dbReference type="SAM" id="Phobius"/>
    </source>
</evidence>
<gene>
    <name evidence="2" type="ORF">WJM97_03645</name>
</gene>
<evidence type="ECO:0000313" key="3">
    <source>
        <dbReference type="Proteomes" id="UP001483337"/>
    </source>
</evidence>
<feature type="transmembrane region" description="Helical" evidence="1">
    <location>
        <begin position="158"/>
        <end position="174"/>
    </location>
</feature>
<keyword evidence="3" id="KW-1185">Reference proteome</keyword>
<evidence type="ECO:0000313" key="2">
    <source>
        <dbReference type="EMBL" id="WZB88787.1"/>
    </source>
</evidence>
<keyword evidence="1" id="KW-0812">Transmembrane</keyword>
<dbReference type="RefSeq" id="WP_353931691.1">
    <property type="nucleotide sequence ID" value="NZ_CP150886.1"/>
</dbReference>
<proteinExistence type="predicted"/>
<name>A0ABZ2UTR7_9CYAN</name>
<keyword evidence="1" id="KW-0472">Membrane</keyword>
<feature type="transmembrane region" description="Helical" evidence="1">
    <location>
        <begin position="20"/>
        <end position="39"/>
    </location>
</feature>
<reference evidence="2 3" key="1">
    <citation type="submission" date="2024-04" db="EMBL/GenBank/DDBJ databases">
        <title>Okeanomitos corallinicola gen. &amp; sp. nov. (Nostocales, Cyanobacteria), a new toxic marine heterocyst-forming cyanobacterium from a coral reef.</title>
        <authorList>
            <person name="Li H."/>
            <person name="Li R."/>
            <person name="Kang J."/>
            <person name="Hii K.S."/>
            <person name="Mohamed H.F."/>
            <person name="Xu X."/>
            <person name="Luo Z."/>
        </authorList>
    </citation>
    <scope>NUCLEOTIDE SEQUENCE [LARGE SCALE GENOMIC DNA]</scope>
    <source>
        <strain evidence="2 3">TIOX110</strain>
    </source>
</reference>
<dbReference type="Proteomes" id="UP001483337">
    <property type="component" value="Chromosome"/>
</dbReference>
<feature type="transmembrane region" description="Helical" evidence="1">
    <location>
        <begin position="59"/>
        <end position="86"/>
    </location>
</feature>